<dbReference type="PATRIC" id="fig|243231.5.peg.1144"/>
<evidence type="ECO:0000256" key="2">
    <source>
        <dbReference type="ARBA" id="ARBA00004370"/>
    </source>
</evidence>
<dbReference type="GO" id="GO:0016020">
    <property type="term" value="C:membrane"/>
    <property type="evidence" value="ECO:0007669"/>
    <property type="project" value="UniProtKB-SubCell"/>
</dbReference>
<keyword evidence="11" id="KW-1185">Reference proteome</keyword>
<accession>Q74E16</accession>
<dbReference type="GO" id="GO:0007234">
    <property type="term" value="P:osmosensory signaling via phosphorelay pathway"/>
    <property type="evidence" value="ECO:0000318"/>
    <property type="project" value="GO_Central"/>
</dbReference>
<dbReference type="SMART" id="SM00387">
    <property type="entry name" value="HATPase_c"/>
    <property type="match status" value="1"/>
</dbReference>
<dbReference type="Proteomes" id="UP000000577">
    <property type="component" value="Chromosome"/>
</dbReference>
<reference evidence="10 11" key="1">
    <citation type="journal article" date="2003" name="Science">
        <title>Genome of Geobacter sulfurreducens: metal reduction in subsurface environments.</title>
        <authorList>
            <person name="Methe B.A."/>
            <person name="Nelson K.E."/>
            <person name="Eisen J.A."/>
            <person name="Paulsen I.T."/>
            <person name="Nelson W."/>
            <person name="Heidelberg J.F."/>
            <person name="Wu D."/>
            <person name="Wu M."/>
            <person name="Ward N."/>
            <person name="Beanan M.J."/>
            <person name="Dodson R.J."/>
            <person name="Madupu R."/>
            <person name="Brinkac L.M."/>
            <person name="Daugherty S.C."/>
            <person name="DeBoy R.T."/>
            <person name="Durkin A.S."/>
            <person name="Gwinn M."/>
            <person name="Kolonay J.F."/>
            <person name="Sullivan S.A."/>
            <person name="Haft D.H."/>
            <person name="Selengut J."/>
            <person name="Davidsen T.M."/>
            <person name="Zafar N."/>
            <person name="White O."/>
            <person name="Tran B."/>
            <person name="Romero C."/>
            <person name="Forberger H.A."/>
            <person name="Weidman J."/>
            <person name="Khouri H."/>
            <person name="Feldblyum T.V."/>
            <person name="Utterback T.R."/>
            <person name="Van Aken S.E."/>
            <person name="Lovley D.R."/>
            <person name="Fraser C.M."/>
        </authorList>
    </citation>
    <scope>NUCLEOTIDE SEQUENCE [LARGE SCALE GENOMIC DNA]</scope>
    <source>
        <strain evidence="11">ATCC 51573 / DSM 12127 / PCA</strain>
    </source>
</reference>
<dbReference type="Gene3D" id="3.30.565.10">
    <property type="entry name" value="Histidine kinase-like ATPase, C-terminal domain"/>
    <property type="match status" value="1"/>
</dbReference>
<comment type="catalytic activity">
    <reaction evidence="1">
        <text>ATP + protein L-histidine = ADP + protein N-phospho-L-histidine.</text>
        <dbReference type="EC" id="2.7.13.3"/>
    </reaction>
</comment>
<dbReference type="SUPFAM" id="SSF55874">
    <property type="entry name" value="ATPase domain of HSP90 chaperone/DNA topoisomerase II/histidine kinase"/>
    <property type="match status" value="1"/>
</dbReference>
<dbReference type="eggNOG" id="COG4251">
    <property type="taxonomic scope" value="Bacteria"/>
</dbReference>
<keyword evidence="7" id="KW-0472">Membrane</keyword>
<dbReference type="InterPro" id="IPR004358">
    <property type="entry name" value="Sig_transdc_His_kin-like_C"/>
</dbReference>
<comment type="subcellular location">
    <subcellularLocation>
        <location evidence="2">Membrane</location>
    </subcellularLocation>
</comment>
<dbReference type="AlphaFoldDB" id="Q74E16"/>
<dbReference type="HOGENOM" id="CLU_428119_0_0_7"/>
<dbReference type="InterPro" id="IPR003660">
    <property type="entry name" value="HAMP_dom"/>
</dbReference>
<dbReference type="InterPro" id="IPR050351">
    <property type="entry name" value="BphY/WalK/GraS-like"/>
</dbReference>
<protein>
    <recommendedName>
        <fullName evidence="3">histidine kinase</fullName>
        <ecNumber evidence="3">2.7.13.3</ecNumber>
    </recommendedName>
</protein>
<dbReference type="SMR" id="Q74E16"/>
<gene>
    <name evidence="10" type="ordered locus">GSU1148</name>
</gene>
<dbReference type="GO" id="GO:0030295">
    <property type="term" value="F:protein kinase activator activity"/>
    <property type="evidence" value="ECO:0000318"/>
    <property type="project" value="GO_Central"/>
</dbReference>
<dbReference type="InterPro" id="IPR036890">
    <property type="entry name" value="HATPase_C_sf"/>
</dbReference>
<dbReference type="PANTHER" id="PTHR42878">
    <property type="entry name" value="TWO-COMPONENT HISTIDINE KINASE"/>
    <property type="match status" value="1"/>
</dbReference>
<sequence>MVLIFCSLFAVVLLAVQSVELYGLPYGLFKGSIEEMIDQEFVALGTVADTKKILIESWLKERRSDARIVAVNPVVRALINIPNPSAAMTKTVSTWLASLLDTYQYESISIVDAVTGLPIASAGNHPPGPVTPYSYLQTAARPGVDESIIIVGTQDRIHVVRQLGYEQSDHGEPRALLVIELNTDAVFKPILATPMATLLGKSWEVILADSASGRLIQRMAADSDSPVPATIRDNALQLAQGGSEGTIIDTDYRNVPVLAAYRHIPLSADSSWGLVIKKDKAEVLAPAHRNRQVFLWFSLFGIFIVCLISLIISRALTGPLRMIMSTSAEIESGNLSARVPVLGSDELADLGRTFNAMVDQLQAWHEELDARVLVQTEEIRAINEDLERRVAARTEELQAALKDMESFSYSISHDLRAPLRAIDGFCGILNEEFRERLPEEAGKYLVRMSHNARRMGQLIDDLLAFSRLSRQPLERETVDMGLLFREVFESLMSDGEPRNVVFEVAPLPQCQADPKLLRQVVINLLSNALKFSGGRSPANIAVTSRSVDGETVYSVTDNGVGFDHAYADKLFGVFQRYHKSEEFEGTGVGLAIVHNIIQRHGGRVWAESEPGKGATFSFTIGSEVSGEAAPGWSGDGRTA</sequence>
<dbReference type="SMART" id="SM00388">
    <property type="entry name" value="HisKA"/>
    <property type="match status" value="1"/>
</dbReference>
<evidence type="ECO:0000256" key="6">
    <source>
        <dbReference type="ARBA" id="ARBA00022777"/>
    </source>
</evidence>
<feature type="transmembrane region" description="Helical" evidence="7">
    <location>
        <begin position="293"/>
        <end position="316"/>
    </location>
</feature>
<dbReference type="STRING" id="243231.GSU1148"/>
<dbReference type="SMART" id="SM00304">
    <property type="entry name" value="HAMP"/>
    <property type="match status" value="1"/>
</dbReference>
<dbReference type="Gene3D" id="1.10.287.130">
    <property type="match status" value="1"/>
</dbReference>
<dbReference type="CDD" id="cd06225">
    <property type="entry name" value="HAMP"/>
    <property type="match status" value="1"/>
</dbReference>
<evidence type="ECO:0000313" key="10">
    <source>
        <dbReference type="EMBL" id="AAR34524.2"/>
    </source>
</evidence>
<evidence type="ECO:0000256" key="4">
    <source>
        <dbReference type="ARBA" id="ARBA00022553"/>
    </source>
</evidence>
<dbReference type="Pfam" id="PF00672">
    <property type="entry name" value="HAMP"/>
    <property type="match status" value="1"/>
</dbReference>
<dbReference type="FunFam" id="1.10.287.130:FF:000101">
    <property type="entry name" value="Sensor histidine kinase"/>
    <property type="match status" value="1"/>
</dbReference>
<evidence type="ECO:0000256" key="3">
    <source>
        <dbReference type="ARBA" id="ARBA00012438"/>
    </source>
</evidence>
<dbReference type="CDD" id="cd00082">
    <property type="entry name" value="HisKA"/>
    <property type="match status" value="1"/>
</dbReference>
<dbReference type="Pfam" id="PF00512">
    <property type="entry name" value="HisKA"/>
    <property type="match status" value="1"/>
</dbReference>
<evidence type="ECO:0000256" key="1">
    <source>
        <dbReference type="ARBA" id="ARBA00000085"/>
    </source>
</evidence>
<dbReference type="PRINTS" id="PR00344">
    <property type="entry name" value="BCTRLSENSOR"/>
</dbReference>
<keyword evidence="4" id="KW-0597">Phosphoprotein</keyword>
<dbReference type="SUPFAM" id="SSF47384">
    <property type="entry name" value="Homodimeric domain of signal transducing histidine kinase"/>
    <property type="match status" value="1"/>
</dbReference>
<dbReference type="GO" id="GO:0000155">
    <property type="term" value="F:phosphorelay sensor kinase activity"/>
    <property type="evidence" value="ECO:0007669"/>
    <property type="project" value="InterPro"/>
</dbReference>
<dbReference type="FunFam" id="3.30.565.10:FF:000006">
    <property type="entry name" value="Sensor histidine kinase WalK"/>
    <property type="match status" value="1"/>
</dbReference>
<evidence type="ECO:0000256" key="5">
    <source>
        <dbReference type="ARBA" id="ARBA00022679"/>
    </source>
</evidence>
<dbReference type="EMBL" id="AE017180">
    <property type="protein sequence ID" value="AAR34524.2"/>
    <property type="molecule type" value="Genomic_DNA"/>
</dbReference>
<dbReference type="Pfam" id="PF02518">
    <property type="entry name" value="HATPase_c"/>
    <property type="match status" value="1"/>
</dbReference>
<dbReference type="InterPro" id="IPR036097">
    <property type="entry name" value="HisK_dim/P_sf"/>
</dbReference>
<evidence type="ECO:0000313" key="11">
    <source>
        <dbReference type="Proteomes" id="UP000000577"/>
    </source>
</evidence>
<evidence type="ECO:0000256" key="7">
    <source>
        <dbReference type="SAM" id="Phobius"/>
    </source>
</evidence>
<dbReference type="InterPro" id="IPR003661">
    <property type="entry name" value="HisK_dim/P_dom"/>
</dbReference>
<feature type="domain" description="HAMP" evidence="9">
    <location>
        <begin position="314"/>
        <end position="366"/>
    </location>
</feature>
<name>Q74E16_GEOSL</name>
<dbReference type="OrthoDB" id="5389090at2"/>
<keyword evidence="6 10" id="KW-0418">Kinase</keyword>
<evidence type="ECO:0000259" key="9">
    <source>
        <dbReference type="PROSITE" id="PS50885"/>
    </source>
</evidence>
<dbReference type="EnsemblBacteria" id="AAR34524">
    <property type="protein sequence ID" value="AAR34524"/>
    <property type="gene ID" value="GSU1148"/>
</dbReference>
<keyword evidence="7" id="KW-0812">Transmembrane</keyword>
<evidence type="ECO:0000259" key="8">
    <source>
        <dbReference type="PROSITE" id="PS50109"/>
    </source>
</evidence>
<dbReference type="PANTHER" id="PTHR42878:SF15">
    <property type="entry name" value="BACTERIOPHYTOCHROME"/>
    <property type="match status" value="1"/>
</dbReference>
<dbReference type="PROSITE" id="PS50109">
    <property type="entry name" value="HIS_KIN"/>
    <property type="match status" value="1"/>
</dbReference>
<dbReference type="InterPro" id="IPR003594">
    <property type="entry name" value="HATPase_dom"/>
</dbReference>
<dbReference type="InParanoid" id="Q74E16"/>
<feature type="domain" description="Histidine kinase" evidence="8">
    <location>
        <begin position="410"/>
        <end position="624"/>
    </location>
</feature>
<dbReference type="Gene3D" id="6.10.340.10">
    <property type="match status" value="1"/>
</dbReference>
<dbReference type="GO" id="GO:0000156">
    <property type="term" value="F:phosphorelay response regulator activity"/>
    <property type="evidence" value="ECO:0000318"/>
    <property type="project" value="GO_Central"/>
</dbReference>
<reference evidence="10 11" key="2">
    <citation type="journal article" date="2012" name="BMC Genomics">
        <title>Comparative genomic analysis of Geobacter sulfurreducens KN400, a strain with enhanced capacity for extracellular electron transfer and electricity production.</title>
        <authorList>
            <person name="Butler J.E."/>
            <person name="Young N.D."/>
            <person name="Aklujkar M."/>
            <person name="Lovley D.R."/>
        </authorList>
    </citation>
    <scope>NUCLEOTIDE SEQUENCE [LARGE SCALE GENOMIC DNA]</scope>
    <source>
        <strain evidence="11">ATCC 51573 / DSM 12127 / PCA</strain>
    </source>
</reference>
<dbReference type="InterPro" id="IPR005467">
    <property type="entry name" value="His_kinase_dom"/>
</dbReference>
<keyword evidence="5" id="KW-0808">Transferase</keyword>
<dbReference type="PROSITE" id="PS50885">
    <property type="entry name" value="HAMP"/>
    <property type="match status" value="1"/>
</dbReference>
<dbReference type="KEGG" id="gsu:GSU1148"/>
<proteinExistence type="predicted"/>
<organism evidence="10 11">
    <name type="scientific">Geobacter sulfurreducens (strain ATCC 51573 / DSM 12127 / PCA)</name>
    <dbReference type="NCBI Taxonomy" id="243231"/>
    <lineage>
        <taxon>Bacteria</taxon>
        <taxon>Pseudomonadati</taxon>
        <taxon>Thermodesulfobacteriota</taxon>
        <taxon>Desulfuromonadia</taxon>
        <taxon>Geobacterales</taxon>
        <taxon>Geobacteraceae</taxon>
        <taxon>Geobacter</taxon>
    </lineage>
</organism>
<dbReference type="EC" id="2.7.13.3" evidence="3"/>
<keyword evidence="7" id="KW-1133">Transmembrane helix</keyword>
<dbReference type="SUPFAM" id="SSF158472">
    <property type="entry name" value="HAMP domain-like"/>
    <property type="match status" value="1"/>
</dbReference>